<dbReference type="AlphaFoldDB" id="A0A222FNW1"/>
<feature type="transmembrane region" description="Helical" evidence="1">
    <location>
        <begin position="86"/>
        <end position="105"/>
    </location>
</feature>
<name>A0A222FNW1_9GAMM</name>
<protein>
    <submittedName>
        <fullName evidence="2">Uncharacterized protein</fullName>
    </submittedName>
</protein>
<accession>A0A222FNW1</accession>
<keyword evidence="1" id="KW-0812">Transmembrane</keyword>
<reference evidence="2 3" key="1">
    <citation type="submission" date="2017-07" db="EMBL/GenBank/DDBJ databases">
        <title>Annotated genome sequence of Bacterioplanes sanyensis isolated from Red Sea.</title>
        <authorList>
            <person name="Rehman Z.U."/>
        </authorList>
    </citation>
    <scope>NUCLEOTIDE SEQUENCE [LARGE SCALE GENOMIC DNA]</scope>
    <source>
        <strain evidence="2 3">NV9</strain>
    </source>
</reference>
<evidence type="ECO:0000256" key="1">
    <source>
        <dbReference type="SAM" id="Phobius"/>
    </source>
</evidence>
<feature type="transmembrane region" description="Helical" evidence="1">
    <location>
        <begin position="111"/>
        <end position="133"/>
    </location>
</feature>
<keyword evidence="1" id="KW-0472">Membrane</keyword>
<organism evidence="2 3">
    <name type="scientific">Bacterioplanes sanyensis</name>
    <dbReference type="NCBI Taxonomy" id="1249553"/>
    <lineage>
        <taxon>Bacteria</taxon>
        <taxon>Pseudomonadati</taxon>
        <taxon>Pseudomonadota</taxon>
        <taxon>Gammaproteobacteria</taxon>
        <taxon>Oceanospirillales</taxon>
        <taxon>Oceanospirillaceae</taxon>
        <taxon>Bacterioplanes</taxon>
    </lineage>
</organism>
<feature type="transmembrane region" description="Helical" evidence="1">
    <location>
        <begin position="7"/>
        <end position="29"/>
    </location>
</feature>
<dbReference type="KEGG" id="bsan:CHH28_18185"/>
<feature type="transmembrane region" description="Helical" evidence="1">
    <location>
        <begin position="45"/>
        <end position="65"/>
    </location>
</feature>
<dbReference type="EMBL" id="CP022530">
    <property type="protein sequence ID" value="ASP40480.1"/>
    <property type="molecule type" value="Genomic_DNA"/>
</dbReference>
<keyword evidence="1" id="KW-1133">Transmembrane helix</keyword>
<keyword evidence="3" id="KW-1185">Reference proteome</keyword>
<dbReference type="Proteomes" id="UP000202440">
    <property type="component" value="Chromosome"/>
</dbReference>
<gene>
    <name evidence="2" type="ORF">CHH28_18185</name>
</gene>
<evidence type="ECO:0000313" key="3">
    <source>
        <dbReference type="Proteomes" id="UP000202440"/>
    </source>
</evidence>
<sequence length="154" mass="18053">MNKKMTIWWGYISEPILTTLIFLLILYAFDSAKVASVFRNSAIDIATYFSSIMLAGSIAFLWTFYSKSDTDFSRWLYVKGAFNTYLTAYVVAIGIYISLLVLLIFCSKIDYYLFTLFTFWFFILGLVNVYTFIRNIIDQLMLNMEFNRVNDRNP</sequence>
<evidence type="ECO:0000313" key="2">
    <source>
        <dbReference type="EMBL" id="ASP40480.1"/>
    </source>
</evidence>
<proteinExistence type="predicted"/>